<sequence>MKAVRFHRYGDIDVLGVEDVEPRPLGPRDVLVRVRAAGINPGEAKIRTGALHERFPATFPSGQGSDLAGTVAATGAAVTGWAPGDPVLGWSWERSSHAEYVVVPHDQLVRKPDGIPWTAAGALYVAGSTAWAAVTAVDARAGETVVVSGATGGVGTIAVQLLRLRRAHVVAIASPRHRDWLESQGATLVHYGSGVTERLRRAIEDDGAGTAHAFLDFHGGDYPRIALSLGVPPRRVNTLDYGVAAALGARAQDSAEGTSRAVLTELAELTAAGRIEVPISRTHPLGEVRAAFTHLEHDHPLGKVVLLPPNAVPHSIEKNGA</sequence>
<keyword evidence="2" id="KW-0560">Oxidoreductase</keyword>
<name>A0ABV8TM96_9ACTN</name>
<keyword evidence="3" id="KW-1185">Reference proteome</keyword>
<dbReference type="InterPro" id="IPR052585">
    <property type="entry name" value="Lipid_raft_assoc_Zn_ADH"/>
</dbReference>
<dbReference type="SUPFAM" id="SSF50129">
    <property type="entry name" value="GroES-like"/>
    <property type="match status" value="1"/>
</dbReference>
<dbReference type="Gene3D" id="3.40.50.720">
    <property type="entry name" value="NAD(P)-binding Rossmann-like Domain"/>
    <property type="match status" value="1"/>
</dbReference>
<dbReference type="InterPro" id="IPR020843">
    <property type="entry name" value="ER"/>
</dbReference>
<dbReference type="CDD" id="cd05289">
    <property type="entry name" value="MDR_like_2"/>
    <property type="match status" value="1"/>
</dbReference>
<dbReference type="EMBL" id="JBHSDP010000027">
    <property type="protein sequence ID" value="MFC4331843.1"/>
    <property type="molecule type" value="Genomic_DNA"/>
</dbReference>
<evidence type="ECO:0000313" key="2">
    <source>
        <dbReference type="EMBL" id="MFC4331843.1"/>
    </source>
</evidence>
<protein>
    <submittedName>
        <fullName evidence="2">NADP-dependent oxidoreductase</fullName>
        <ecNumber evidence="2">1.-.-.-</ecNumber>
    </submittedName>
</protein>
<dbReference type="PANTHER" id="PTHR43482:SF1">
    <property type="entry name" value="PROTEIN AST1-RELATED"/>
    <property type="match status" value="1"/>
</dbReference>
<dbReference type="SMART" id="SM00829">
    <property type="entry name" value="PKS_ER"/>
    <property type="match status" value="1"/>
</dbReference>
<dbReference type="InterPro" id="IPR013154">
    <property type="entry name" value="ADH-like_N"/>
</dbReference>
<dbReference type="Gene3D" id="3.90.180.10">
    <property type="entry name" value="Medium-chain alcohol dehydrogenases, catalytic domain"/>
    <property type="match status" value="1"/>
</dbReference>
<proteinExistence type="predicted"/>
<dbReference type="InterPro" id="IPR011032">
    <property type="entry name" value="GroES-like_sf"/>
</dbReference>
<dbReference type="RefSeq" id="WP_381743292.1">
    <property type="nucleotide sequence ID" value="NZ_JBHSDP010000027.1"/>
</dbReference>
<reference evidence="3" key="1">
    <citation type="journal article" date="2019" name="Int. J. Syst. Evol. Microbiol.">
        <title>The Global Catalogue of Microorganisms (GCM) 10K type strain sequencing project: providing services to taxonomists for standard genome sequencing and annotation.</title>
        <authorList>
            <consortium name="The Broad Institute Genomics Platform"/>
            <consortium name="The Broad Institute Genome Sequencing Center for Infectious Disease"/>
            <person name="Wu L."/>
            <person name="Ma J."/>
        </authorList>
    </citation>
    <scope>NUCLEOTIDE SEQUENCE [LARGE SCALE GENOMIC DNA]</scope>
    <source>
        <strain evidence="3">PCU 347</strain>
    </source>
</reference>
<feature type="domain" description="Enoyl reductase (ER)" evidence="1">
    <location>
        <begin position="10"/>
        <end position="306"/>
    </location>
</feature>
<evidence type="ECO:0000313" key="3">
    <source>
        <dbReference type="Proteomes" id="UP001595824"/>
    </source>
</evidence>
<dbReference type="SUPFAM" id="SSF51735">
    <property type="entry name" value="NAD(P)-binding Rossmann-fold domains"/>
    <property type="match status" value="1"/>
</dbReference>
<accession>A0ABV8TM96</accession>
<organism evidence="2 3">
    <name type="scientific">Streptomyces andamanensis</name>
    <dbReference type="NCBI Taxonomy" id="1565035"/>
    <lineage>
        <taxon>Bacteria</taxon>
        <taxon>Bacillati</taxon>
        <taxon>Actinomycetota</taxon>
        <taxon>Actinomycetes</taxon>
        <taxon>Kitasatosporales</taxon>
        <taxon>Streptomycetaceae</taxon>
        <taxon>Streptomyces</taxon>
    </lineage>
</organism>
<gene>
    <name evidence="2" type="ORF">ACFPC0_29535</name>
</gene>
<comment type="caution">
    <text evidence="2">The sequence shown here is derived from an EMBL/GenBank/DDBJ whole genome shotgun (WGS) entry which is preliminary data.</text>
</comment>
<dbReference type="GO" id="GO:0016491">
    <property type="term" value="F:oxidoreductase activity"/>
    <property type="evidence" value="ECO:0007669"/>
    <property type="project" value="UniProtKB-KW"/>
</dbReference>
<dbReference type="Pfam" id="PF13602">
    <property type="entry name" value="ADH_zinc_N_2"/>
    <property type="match status" value="1"/>
</dbReference>
<dbReference type="Proteomes" id="UP001595824">
    <property type="component" value="Unassembled WGS sequence"/>
</dbReference>
<dbReference type="PANTHER" id="PTHR43482">
    <property type="entry name" value="PROTEIN AST1-RELATED"/>
    <property type="match status" value="1"/>
</dbReference>
<dbReference type="InterPro" id="IPR036291">
    <property type="entry name" value="NAD(P)-bd_dom_sf"/>
</dbReference>
<dbReference type="Pfam" id="PF08240">
    <property type="entry name" value="ADH_N"/>
    <property type="match status" value="1"/>
</dbReference>
<evidence type="ECO:0000259" key="1">
    <source>
        <dbReference type="SMART" id="SM00829"/>
    </source>
</evidence>
<dbReference type="EC" id="1.-.-.-" evidence="2"/>